<comment type="subunit">
    <text evidence="8">Homodimer.</text>
</comment>
<dbReference type="CDD" id="cd00165">
    <property type="entry name" value="S4"/>
    <property type="match status" value="1"/>
</dbReference>
<feature type="binding site" evidence="8">
    <location>
        <position position="35"/>
    </location>
    <ligand>
        <name>L-tyrosine</name>
        <dbReference type="ChEBI" id="CHEBI:58315"/>
    </ligand>
</feature>
<dbReference type="PROSITE" id="PS00178">
    <property type="entry name" value="AA_TRNA_LIGASE_I"/>
    <property type="match status" value="1"/>
</dbReference>
<dbReference type="CDD" id="cd00805">
    <property type="entry name" value="TyrRS_core"/>
    <property type="match status" value="1"/>
</dbReference>
<dbReference type="SUPFAM" id="SSF52374">
    <property type="entry name" value="Nucleotidylyl transferase"/>
    <property type="match status" value="1"/>
</dbReference>
<evidence type="ECO:0000256" key="2">
    <source>
        <dbReference type="ARBA" id="ARBA00022741"/>
    </source>
</evidence>
<feature type="binding site" evidence="8">
    <location>
        <position position="174"/>
    </location>
    <ligand>
        <name>L-tyrosine</name>
        <dbReference type="ChEBI" id="CHEBI:58315"/>
    </ligand>
</feature>
<keyword evidence="2 8" id="KW-0547">Nucleotide-binding</keyword>
<organism evidence="11 12">
    <name type="scientific">Streptomyces monticola</name>
    <dbReference type="NCBI Taxonomy" id="2666263"/>
    <lineage>
        <taxon>Bacteria</taxon>
        <taxon>Bacillati</taxon>
        <taxon>Actinomycetota</taxon>
        <taxon>Actinomycetes</taxon>
        <taxon>Kitasatosporales</taxon>
        <taxon>Streptomycetaceae</taxon>
        <taxon>Streptomyces</taxon>
    </lineage>
</organism>
<evidence type="ECO:0000259" key="10">
    <source>
        <dbReference type="Pfam" id="PF22421"/>
    </source>
</evidence>
<dbReference type="InterPro" id="IPR001412">
    <property type="entry name" value="aa-tRNA-synth_I_CS"/>
</dbReference>
<dbReference type="PANTHER" id="PTHR11766">
    <property type="entry name" value="TYROSYL-TRNA SYNTHETASE"/>
    <property type="match status" value="1"/>
</dbReference>
<comment type="subcellular location">
    <subcellularLocation>
        <location evidence="8">Cytoplasm</location>
    </subcellularLocation>
</comment>
<comment type="similarity">
    <text evidence="8">Belongs to the class-I aminoacyl-tRNA synthetase family. TyrS type 1 subfamily.</text>
</comment>
<evidence type="ECO:0000256" key="5">
    <source>
        <dbReference type="ARBA" id="ARBA00022917"/>
    </source>
</evidence>
<name>A0ABW2JMQ1_9ACTN</name>
<comment type="catalytic activity">
    <reaction evidence="7 8">
        <text>tRNA(Tyr) + L-tyrosine + ATP = L-tyrosyl-tRNA(Tyr) + AMP + diphosphate + H(+)</text>
        <dbReference type="Rhea" id="RHEA:10220"/>
        <dbReference type="Rhea" id="RHEA-COMP:9706"/>
        <dbReference type="Rhea" id="RHEA-COMP:9707"/>
        <dbReference type="ChEBI" id="CHEBI:15378"/>
        <dbReference type="ChEBI" id="CHEBI:30616"/>
        <dbReference type="ChEBI" id="CHEBI:33019"/>
        <dbReference type="ChEBI" id="CHEBI:58315"/>
        <dbReference type="ChEBI" id="CHEBI:78442"/>
        <dbReference type="ChEBI" id="CHEBI:78536"/>
        <dbReference type="ChEBI" id="CHEBI:456215"/>
        <dbReference type="EC" id="6.1.1.1"/>
    </reaction>
</comment>
<evidence type="ECO:0000256" key="9">
    <source>
        <dbReference type="PROSITE-ProRule" id="PRU00182"/>
    </source>
</evidence>
<comment type="function">
    <text evidence="8">Catalyzes the attachment of tyrosine to tRNA(Tyr) in a two-step reaction: tyrosine is first activated by ATP to form Tyr-AMP and then transferred to the acceptor end of tRNA(Tyr).</text>
</comment>
<evidence type="ECO:0000256" key="8">
    <source>
        <dbReference type="HAMAP-Rule" id="MF_02006"/>
    </source>
</evidence>
<dbReference type="PRINTS" id="PR01040">
    <property type="entry name" value="TRNASYNTHTYR"/>
</dbReference>
<dbReference type="EC" id="6.1.1.1" evidence="8"/>
<keyword evidence="1 8" id="KW-0436">Ligase</keyword>
<feature type="domain" description="Tyrosine--tRNA ligase SYY-like C-terminal" evidence="10">
    <location>
        <begin position="339"/>
        <end position="414"/>
    </location>
</feature>
<evidence type="ECO:0000313" key="11">
    <source>
        <dbReference type="EMBL" id="MFC7306721.1"/>
    </source>
</evidence>
<dbReference type="InterPro" id="IPR054608">
    <property type="entry name" value="SYY-like_C"/>
</dbReference>
<keyword evidence="12" id="KW-1185">Reference proteome</keyword>
<evidence type="ECO:0000256" key="6">
    <source>
        <dbReference type="ARBA" id="ARBA00023146"/>
    </source>
</evidence>
<dbReference type="PANTHER" id="PTHR11766:SF0">
    <property type="entry name" value="TYROSINE--TRNA LIGASE, MITOCHONDRIAL"/>
    <property type="match status" value="1"/>
</dbReference>
<sequence length="422" mass="46401">MTDIVDELKWRGLFAQSTDEDALRKALADGPVTYYCGFDPTAASLHVGHLVQVLTLRRMQQAGHRPLALVGGATGQIGDPRPTAERTLNDPETVANWVQRLRAQIEPFLSFEGENAAQMVNNLDWTAGMSAIEFLRDIGKHFRVNKMLTKDSVARRLESQEGISYTEFSYQLLQGMDFLELYRRHGCVVQQGGSDQWGNLTAGIDLIHRLEPDAEVHAYSTPLMTKADGTKFGKTEGGAIWLDPQMTTPYAFYQFWLNVDDRDISTYMRILSFKSREELEELEKVTEERPQARTAQRALAEELTTLVHGAEQCAAVIAASKALFGQGELGDLDEATLSAALSELPGAQVAEPGPVVDLFAEVGLVASKSAARRTVKEGGAYVNNVKVTAEDAVPSRADLLHGRWLVLRRGKKNLAAVEVTGA</sequence>
<dbReference type="GO" id="GO:0004831">
    <property type="term" value="F:tyrosine-tRNA ligase activity"/>
    <property type="evidence" value="ECO:0007669"/>
    <property type="project" value="UniProtKB-EC"/>
</dbReference>
<dbReference type="InterPro" id="IPR024107">
    <property type="entry name" value="Tyr-tRNA-ligase_bac_1"/>
</dbReference>
<dbReference type="InterPro" id="IPR014729">
    <property type="entry name" value="Rossmann-like_a/b/a_fold"/>
</dbReference>
<dbReference type="Gene3D" id="3.10.290.10">
    <property type="entry name" value="RNA-binding S4 domain"/>
    <property type="match status" value="1"/>
</dbReference>
<keyword evidence="3 8" id="KW-0067">ATP-binding</keyword>
<reference evidence="12" key="1">
    <citation type="journal article" date="2019" name="Int. J. Syst. Evol. Microbiol.">
        <title>The Global Catalogue of Microorganisms (GCM) 10K type strain sequencing project: providing services to taxonomists for standard genome sequencing and annotation.</title>
        <authorList>
            <consortium name="The Broad Institute Genomics Platform"/>
            <consortium name="The Broad Institute Genome Sequencing Center for Infectious Disease"/>
            <person name="Wu L."/>
            <person name="Ma J."/>
        </authorList>
    </citation>
    <scope>NUCLEOTIDE SEQUENCE [LARGE SCALE GENOMIC DNA]</scope>
    <source>
        <strain evidence="12">SYNS20</strain>
    </source>
</reference>
<keyword evidence="6 8" id="KW-0030">Aminoacyl-tRNA synthetase</keyword>
<dbReference type="EMBL" id="JBHTCF010000008">
    <property type="protein sequence ID" value="MFC7306721.1"/>
    <property type="molecule type" value="Genomic_DNA"/>
</dbReference>
<evidence type="ECO:0000313" key="12">
    <source>
        <dbReference type="Proteomes" id="UP001596523"/>
    </source>
</evidence>
<dbReference type="InterPro" id="IPR024088">
    <property type="entry name" value="Tyr-tRNA-ligase_bac-type"/>
</dbReference>
<dbReference type="InterPro" id="IPR002307">
    <property type="entry name" value="Tyr-tRNA-ligase"/>
</dbReference>
<keyword evidence="4 9" id="KW-0694">RNA-binding</keyword>
<dbReference type="HAMAP" id="MF_02006">
    <property type="entry name" value="Tyr_tRNA_synth_type1"/>
    <property type="match status" value="1"/>
</dbReference>
<gene>
    <name evidence="8 11" type="primary">tyrS</name>
    <name evidence="11" type="ORF">ACFQVC_21130</name>
</gene>
<dbReference type="PROSITE" id="PS50889">
    <property type="entry name" value="S4"/>
    <property type="match status" value="1"/>
</dbReference>
<feature type="binding site" evidence="8">
    <location>
        <position position="234"/>
    </location>
    <ligand>
        <name>ATP</name>
        <dbReference type="ChEBI" id="CHEBI:30616"/>
    </ligand>
</feature>
<comment type="caution">
    <text evidence="11">The sequence shown here is derived from an EMBL/GenBank/DDBJ whole genome shotgun (WGS) entry which is preliminary data.</text>
</comment>
<dbReference type="NCBIfam" id="TIGR00234">
    <property type="entry name" value="tyrS"/>
    <property type="match status" value="1"/>
</dbReference>
<dbReference type="InterPro" id="IPR002305">
    <property type="entry name" value="aa-tRNA-synth_Ic"/>
</dbReference>
<keyword evidence="8" id="KW-0963">Cytoplasm</keyword>
<protein>
    <recommendedName>
        <fullName evidence="8">Tyrosine--tRNA ligase</fullName>
        <ecNumber evidence="8">6.1.1.1</ecNumber>
    </recommendedName>
    <alternativeName>
        <fullName evidence="8">Tyrosyl-tRNA synthetase</fullName>
        <shortName evidence="8">TyrRS</shortName>
    </alternativeName>
</protein>
<dbReference type="Pfam" id="PF22421">
    <property type="entry name" value="SYY_C-terminal"/>
    <property type="match status" value="1"/>
</dbReference>
<feature type="binding site" evidence="8">
    <location>
        <position position="170"/>
    </location>
    <ligand>
        <name>L-tyrosine</name>
        <dbReference type="ChEBI" id="CHEBI:58315"/>
    </ligand>
</feature>
<dbReference type="InterPro" id="IPR036986">
    <property type="entry name" value="S4_RNA-bd_sf"/>
</dbReference>
<evidence type="ECO:0000256" key="7">
    <source>
        <dbReference type="ARBA" id="ARBA00048248"/>
    </source>
</evidence>
<evidence type="ECO:0000256" key="3">
    <source>
        <dbReference type="ARBA" id="ARBA00022840"/>
    </source>
</evidence>
<evidence type="ECO:0000256" key="4">
    <source>
        <dbReference type="ARBA" id="ARBA00022884"/>
    </source>
</evidence>
<keyword evidence="5 8" id="KW-0648">Protein biosynthesis</keyword>
<feature type="short sequence motif" description="'KMSKS' region" evidence="8">
    <location>
        <begin position="231"/>
        <end position="235"/>
    </location>
</feature>
<dbReference type="Pfam" id="PF00579">
    <property type="entry name" value="tRNA-synt_1b"/>
    <property type="match status" value="1"/>
</dbReference>
<dbReference type="RefSeq" id="WP_381832285.1">
    <property type="nucleotide sequence ID" value="NZ_JBHTCF010000008.1"/>
</dbReference>
<dbReference type="Proteomes" id="UP001596523">
    <property type="component" value="Unassembled WGS sequence"/>
</dbReference>
<accession>A0ABW2JMQ1</accession>
<evidence type="ECO:0000256" key="1">
    <source>
        <dbReference type="ARBA" id="ARBA00022598"/>
    </source>
</evidence>
<proteinExistence type="inferred from homology"/>
<dbReference type="Gene3D" id="3.40.50.620">
    <property type="entry name" value="HUPs"/>
    <property type="match status" value="1"/>
</dbReference>
<dbReference type="Gene3D" id="1.10.240.10">
    <property type="entry name" value="Tyrosyl-Transfer RNA Synthetase"/>
    <property type="match status" value="1"/>
</dbReference>
<dbReference type="SUPFAM" id="SSF55174">
    <property type="entry name" value="Alpha-L RNA-binding motif"/>
    <property type="match status" value="1"/>
</dbReference>
<feature type="short sequence motif" description="'HIGH' region" evidence="8">
    <location>
        <begin position="40"/>
        <end position="49"/>
    </location>
</feature>